<dbReference type="SUPFAM" id="SSF53474">
    <property type="entry name" value="alpha/beta-Hydrolases"/>
    <property type="match status" value="1"/>
</dbReference>
<accession>A0A158DUZ4</accession>
<dbReference type="PANTHER" id="PTHR10992">
    <property type="entry name" value="METHYLESTERASE FAMILY MEMBER"/>
    <property type="match status" value="1"/>
</dbReference>
<keyword evidence="3" id="KW-1185">Reference proteome</keyword>
<evidence type="ECO:0000313" key="3">
    <source>
        <dbReference type="Proteomes" id="UP000071859"/>
    </source>
</evidence>
<dbReference type="OrthoDB" id="9112061at2"/>
<protein>
    <submittedName>
        <fullName evidence="2">Esterase</fullName>
    </submittedName>
</protein>
<evidence type="ECO:0000313" key="2">
    <source>
        <dbReference type="EMBL" id="SAK98442.1"/>
    </source>
</evidence>
<dbReference type="RefSeq" id="WP_082883439.1">
    <property type="nucleotide sequence ID" value="NZ_FCOX02000037.1"/>
</dbReference>
<dbReference type="EMBL" id="FCOX02000037">
    <property type="protein sequence ID" value="SAK98442.1"/>
    <property type="molecule type" value="Genomic_DNA"/>
</dbReference>
<dbReference type="AlphaFoldDB" id="A0A158DUZ4"/>
<dbReference type="InterPro" id="IPR029058">
    <property type="entry name" value="AB_hydrolase_fold"/>
</dbReference>
<gene>
    <name evidence="2" type="ORF">AWB78_05665</name>
</gene>
<dbReference type="Proteomes" id="UP000071859">
    <property type="component" value="Unassembled WGS sequence"/>
</dbReference>
<feature type="domain" description="AB hydrolase-1" evidence="1">
    <location>
        <begin position="23"/>
        <end position="249"/>
    </location>
</feature>
<dbReference type="Gene3D" id="3.40.50.1820">
    <property type="entry name" value="alpha/beta hydrolase"/>
    <property type="match status" value="1"/>
</dbReference>
<reference evidence="2" key="1">
    <citation type="submission" date="2016-01" db="EMBL/GenBank/DDBJ databases">
        <authorList>
            <person name="Peeters C."/>
        </authorList>
    </citation>
    <scope>NUCLEOTIDE SEQUENCE</scope>
    <source>
        <strain evidence="2">LMG 29321</strain>
    </source>
</reference>
<dbReference type="GO" id="GO:0080032">
    <property type="term" value="F:methyl jasmonate esterase activity"/>
    <property type="evidence" value="ECO:0007669"/>
    <property type="project" value="TreeGrafter"/>
</dbReference>
<comment type="caution">
    <text evidence="2">The sequence shown here is derived from an EMBL/GenBank/DDBJ whole genome shotgun (WGS) entry which is preliminary data.</text>
</comment>
<dbReference type="Pfam" id="PF12697">
    <property type="entry name" value="Abhydrolase_6"/>
    <property type="match status" value="1"/>
</dbReference>
<name>A0A158DUZ4_9BURK</name>
<dbReference type="PANTHER" id="PTHR10992:SF1086">
    <property type="entry name" value="AB HYDROLASE-1 DOMAIN-CONTAINING PROTEIN"/>
    <property type="match status" value="1"/>
</dbReference>
<sequence length="255" mass="28089">MASPNTSIKSATREFAAPRRTYVLVHGAYHGGWCWKEVASILRSKGHVVYTPTLTGLGERSHLIDCRPTLEVMIKDVEQVFFYEELEDVILVGHSFAGSIVSALADRMPERLRHLVYLDAQVLESGQAPLDAVPPSIREKYLQRARDCNSTGHAVPPGDPETFGINDPSLVERVRGLLTPHPFGAYFDKLMLNHPLGNGVSATYVVCTSPLHPNTSHSRNVAKAQPGWDYVELAAGHDAMLTRPSEVARLIEQVS</sequence>
<dbReference type="InterPro" id="IPR000073">
    <property type="entry name" value="AB_hydrolase_1"/>
</dbReference>
<proteinExistence type="predicted"/>
<dbReference type="GO" id="GO:0080030">
    <property type="term" value="F:methyl indole-3-acetate esterase activity"/>
    <property type="evidence" value="ECO:0007669"/>
    <property type="project" value="TreeGrafter"/>
</dbReference>
<evidence type="ECO:0000259" key="1">
    <source>
        <dbReference type="Pfam" id="PF12697"/>
    </source>
</evidence>
<organism evidence="2 3">
    <name type="scientific">Caballeronia calidae</name>
    <dbReference type="NCBI Taxonomy" id="1777139"/>
    <lineage>
        <taxon>Bacteria</taxon>
        <taxon>Pseudomonadati</taxon>
        <taxon>Pseudomonadota</taxon>
        <taxon>Betaproteobacteria</taxon>
        <taxon>Burkholderiales</taxon>
        <taxon>Burkholderiaceae</taxon>
        <taxon>Caballeronia</taxon>
    </lineage>
</organism>
<dbReference type="InterPro" id="IPR045889">
    <property type="entry name" value="MES/HNL"/>
</dbReference>